<comment type="caution">
    <text evidence="2">The sequence shown here is derived from an EMBL/GenBank/DDBJ whole genome shotgun (WGS) entry which is preliminary data.</text>
</comment>
<dbReference type="RefSeq" id="WP_386715597.1">
    <property type="nucleotide sequence ID" value="NZ_JBHRSZ010000002.1"/>
</dbReference>
<feature type="region of interest" description="Disordered" evidence="1">
    <location>
        <begin position="20"/>
        <end position="77"/>
    </location>
</feature>
<organism evidence="2 3">
    <name type="scientific">Litoribrevibacter euphylliae</name>
    <dbReference type="NCBI Taxonomy" id="1834034"/>
    <lineage>
        <taxon>Bacteria</taxon>
        <taxon>Pseudomonadati</taxon>
        <taxon>Pseudomonadota</taxon>
        <taxon>Gammaproteobacteria</taxon>
        <taxon>Oceanospirillales</taxon>
        <taxon>Oceanospirillaceae</taxon>
        <taxon>Litoribrevibacter</taxon>
    </lineage>
</organism>
<dbReference type="EMBL" id="JBHRSZ010000002">
    <property type="protein sequence ID" value="MFC3149860.1"/>
    <property type="molecule type" value="Genomic_DNA"/>
</dbReference>
<proteinExistence type="predicted"/>
<evidence type="ECO:0000256" key="1">
    <source>
        <dbReference type="SAM" id="MobiDB-lite"/>
    </source>
</evidence>
<reference evidence="3" key="1">
    <citation type="journal article" date="2019" name="Int. J. Syst. Evol. Microbiol.">
        <title>The Global Catalogue of Microorganisms (GCM) 10K type strain sequencing project: providing services to taxonomists for standard genome sequencing and annotation.</title>
        <authorList>
            <consortium name="The Broad Institute Genomics Platform"/>
            <consortium name="The Broad Institute Genome Sequencing Center for Infectious Disease"/>
            <person name="Wu L."/>
            <person name="Ma J."/>
        </authorList>
    </citation>
    <scope>NUCLEOTIDE SEQUENCE [LARGE SCALE GENOMIC DNA]</scope>
    <source>
        <strain evidence="3">KCTC 52438</strain>
    </source>
</reference>
<evidence type="ECO:0000313" key="3">
    <source>
        <dbReference type="Proteomes" id="UP001595476"/>
    </source>
</evidence>
<protein>
    <submittedName>
        <fullName evidence="2">Uncharacterized protein</fullName>
    </submittedName>
</protein>
<feature type="compositionally biased region" description="Basic and acidic residues" evidence="1">
    <location>
        <begin position="66"/>
        <end position="77"/>
    </location>
</feature>
<evidence type="ECO:0000313" key="2">
    <source>
        <dbReference type="EMBL" id="MFC3149860.1"/>
    </source>
</evidence>
<keyword evidence="3" id="KW-1185">Reference proteome</keyword>
<name>A0ABV7HBT4_9GAMM</name>
<sequence>MVPNQKDVLADYLCDMLGVSPKETSSKSLDESTMEDSTEYRAKAEQQTSEAHSETAVEVKATSFSSDHEPVVDSERSDVQDALETAVKRKALSSAVAVLEEDIEIEWTPEWSSELDKISYQIDRDKQLTCLMDLVHQPLNSLTLGEQSLALFDLLALLKQLPESKLKNLLREQYDKVELVRRSAEHRSVSGC</sequence>
<accession>A0ABV7HBT4</accession>
<gene>
    <name evidence="2" type="ORF">ACFOEK_02335</name>
</gene>
<dbReference type="Proteomes" id="UP001595476">
    <property type="component" value="Unassembled WGS sequence"/>
</dbReference>